<keyword evidence="5" id="KW-1185">Reference proteome</keyword>
<gene>
    <name evidence="4" type="ORF">GCM10008943_24310</name>
</gene>
<evidence type="ECO:0000313" key="4">
    <source>
        <dbReference type="EMBL" id="GAA0607920.1"/>
    </source>
</evidence>
<keyword evidence="2" id="KW-1133">Transmembrane helix</keyword>
<evidence type="ECO:0000313" key="5">
    <source>
        <dbReference type="Proteomes" id="UP001424441"/>
    </source>
</evidence>
<evidence type="ECO:0000259" key="3">
    <source>
        <dbReference type="Pfam" id="PF10145"/>
    </source>
</evidence>
<feature type="transmembrane region" description="Helical" evidence="2">
    <location>
        <begin position="409"/>
        <end position="430"/>
    </location>
</feature>
<dbReference type="EMBL" id="BAAADE010000005">
    <property type="protein sequence ID" value="GAA0607920.1"/>
    <property type="molecule type" value="Genomic_DNA"/>
</dbReference>
<evidence type="ECO:0000256" key="1">
    <source>
        <dbReference type="ARBA" id="ARBA00022612"/>
    </source>
</evidence>
<reference evidence="4 5" key="1">
    <citation type="journal article" date="2019" name="Int. J. Syst. Evol. Microbiol.">
        <title>The Global Catalogue of Microorganisms (GCM) 10K type strain sequencing project: providing services to taxonomists for standard genome sequencing and annotation.</title>
        <authorList>
            <consortium name="The Broad Institute Genomics Platform"/>
            <consortium name="The Broad Institute Genome Sequencing Center for Infectious Disease"/>
            <person name="Wu L."/>
            <person name="Ma J."/>
        </authorList>
    </citation>
    <scope>NUCLEOTIDE SEQUENCE [LARGE SCALE GENOMIC DNA]</scope>
    <source>
        <strain evidence="4 5">JCM 15115</strain>
    </source>
</reference>
<dbReference type="Proteomes" id="UP001424441">
    <property type="component" value="Unassembled WGS sequence"/>
</dbReference>
<feature type="transmembrane region" description="Helical" evidence="2">
    <location>
        <begin position="515"/>
        <end position="534"/>
    </location>
</feature>
<keyword evidence="2" id="KW-0812">Transmembrane</keyword>
<protein>
    <recommendedName>
        <fullName evidence="3">Phage tail tape measure protein domain-containing protein</fullName>
    </recommendedName>
</protein>
<dbReference type="RefSeq" id="WP_343805971.1">
    <property type="nucleotide sequence ID" value="NZ_BAAADE010000005.1"/>
</dbReference>
<keyword evidence="1" id="KW-1188">Viral release from host cell</keyword>
<sequence length="782" mass="79972">MAKTLTSSLIVRLIDQVSAPARKVSDALLGINKAATGGASVTARLAAAQERNNSAIDAARGRMVDATAGFFAFKAAVGAVLRPTIELEEALADLRKVTGVDDRGLKGFEQAVKRVSAATGRAQSEVAATMAAAAQAGVGNDDLEAYSEMVLQTAVAWDVAGDAAGEALAKMQTAMGWTVDQTKLFGDQINTLADTTASSAPDLLEFARRTLAFGKAAGLSAKETLAFGSAMISAGTTPDVAATSFLNFTRALTKGKSATKAQRAALEELNIDAEQLAKNMQKDAFGAGLDVLERIQKAPAHERVSLMNRIFGEEARGLGPILNDLELLRKNYEAIRDDAQTAGSVQREFAVRSKTTQNAVNRLSNAIEGIAIALGQALTPALADAAEAFAPIATKIADLVGRFPRLTQAVVGTVAGLTALRIGLIGLQFVGLNLRGAMISGALGVARFGGAAATAASSAVGLQRALGAMSGIKLTTFQTITTGLMGMVRAVPGVSLIGSALSAVGSALAAVSAPAWGLIAVGVAAVAAAGATLYKYWDRITSVLSGVARAIGEVLSPAIEAAKPLFSWLSPIGDAIAAGWDKATSALKAFGEWIGSFFGREVLSEEQKAEWEQAGYDAAMRMITAIKDVFAGLVEWAKGIGSQIGDAIAGAAVGAVNKVKGWFGYGDSGASGGGSDIASRAAANNAGSAGLTMPSAHRAKGGPVWPGGSFLVGEKGPEIFQPSTQGRIVPNAGGGSGASFKIGDIHVHGITDPMAAAKAIKAAIFKELDQSMRGIHADLPAR</sequence>
<dbReference type="PANTHER" id="PTHR37813">
    <property type="entry name" value="FELS-2 PROPHAGE PROTEIN"/>
    <property type="match status" value="1"/>
</dbReference>
<feature type="transmembrane region" description="Helical" evidence="2">
    <location>
        <begin position="490"/>
        <end position="509"/>
    </location>
</feature>
<feature type="domain" description="Phage tail tape measure protein" evidence="3">
    <location>
        <begin position="110"/>
        <end position="312"/>
    </location>
</feature>
<evidence type="ECO:0000256" key="2">
    <source>
        <dbReference type="SAM" id="Phobius"/>
    </source>
</evidence>
<proteinExistence type="predicted"/>
<dbReference type="NCBIfam" id="TIGR01760">
    <property type="entry name" value="tape_meas_TP901"/>
    <property type="match status" value="1"/>
</dbReference>
<dbReference type="Pfam" id="PF10145">
    <property type="entry name" value="PhageMin_Tail"/>
    <property type="match status" value="1"/>
</dbReference>
<comment type="caution">
    <text evidence="4">The sequence shown here is derived from an EMBL/GenBank/DDBJ whole genome shotgun (WGS) entry which is preliminary data.</text>
</comment>
<name>A0ABN1GBH7_9HYPH</name>
<organism evidence="4 5">
    <name type="scientific">Paenochrobactrum glaciei</name>
    <dbReference type="NCBI Taxonomy" id="486407"/>
    <lineage>
        <taxon>Bacteria</taxon>
        <taxon>Pseudomonadati</taxon>
        <taxon>Pseudomonadota</taxon>
        <taxon>Alphaproteobacteria</taxon>
        <taxon>Hyphomicrobiales</taxon>
        <taxon>Brucellaceae</taxon>
        <taxon>Paenochrobactrum</taxon>
    </lineage>
</organism>
<keyword evidence="2" id="KW-0472">Membrane</keyword>
<accession>A0ABN1GBH7</accession>
<dbReference type="PANTHER" id="PTHR37813:SF1">
    <property type="entry name" value="FELS-2 PROPHAGE PROTEIN"/>
    <property type="match status" value="1"/>
</dbReference>
<dbReference type="InterPro" id="IPR010090">
    <property type="entry name" value="Phage_tape_meas"/>
</dbReference>